<dbReference type="SUPFAM" id="SSF53756">
    <property type="entry name" value="UDP-Glycosyltransferase/glycogen phosphorylase"/>
    <property type="match status" value="1"/>
</dbReference>
<dbReference type="EMBL" id="CP020330">
    <property type="protein sequence ID" value="AQZ51714.1"/>
    <property type="molecule type" value="Genomic_DNA"/>
</dbReference>
<dbReference type="Gene3D" id="3.40.50.11660">
    <property type="entry name" value="Glycosyl transferase family 10, C-terminal domain"/>
    <property type="match status" value="1"/>
</dbReference>
<dbReference type="InterPro" id="IPR038577">
    <property type="entry name" value="GT10-like_C_sf"/>
</dbReference>
<evidence type="ECO:0000313" key="3">
    <source>
        <dbReference type="Proteomes" id="UP000191135"/>
    </source>
</evidence>
<dbReference type="AlphaFoldDB" id="A0A1U9Z222"/>
<keyword evidence="2" id="KW-0328">Glycosyltransferase</keyword>
<evidence type="ECO:0000313" key="2">
    <source>
        <dbReference type="EMBL" id="AQZ51714.1"/>
    </source>
</evidence>
<feature type="domain" description="Fucosyltransferase C-terminal" evidence="1">
    <location>
        <begin position="161"/>
        <end position="275"/>
    </location>
</feature>
<gene>
    <name evidence="2" type="ORF">Mame_02385</name>
</gene>
<keyword evidence="2" id="KW-0808">Transferase</keyword>
<dbReference type="Proteomes" id="UP000191135">
    <property type="component" value="Chromosome"/>
</dbReference>
<dbReference type="GO" id="GO:0016757">
    <property type="term" value="F:glycosyltransferase activity"/>
    <property type="evidence" value="ECO:0007669"/>
    <property type="project" value="UniProtKB-KW"/>
</dbReference>
<protein>
    <submittedName>
        <fullName evidence="2">Glycosyltransferase family 10 (Fucosyltransferase)</fullName>
    </submittedName>
</protein>
<reference evidence="2 3" key="1">
    <citation type="submission" date="2017-03" db="EMBL/GenBank/DDBJ databases">
        <title>Foreign affairs: Plasmid Transfer between Roseobacters and Rhizobia.</title>
        <authorList>
            <person name="Bartling P."/>
            <person name="Bunk B."/>
            <person name="Overmann J."/>
            <person name="Brinkmann H."/>
            <person name="Petersen J."/>
        </authorList>
    </citation>
    <scope>NUCLEOTIDE SEQUENCE [LARGE SCALE GENOMIC DNA]</scope>
    <source>
        <strain evidence="2 3">MACL11</strain>
    </source>
</reference>
<dbReference type="eggNOG" id="ENOG502Z8JE">
    <property type="taxonomic scope" value="Bacteria"/>
</dbReference>
<keyword evidence="3" id="KW-1185">Reference proteome</keyword>
<sequence length="375" mass="42824">MKFWKSSGNKPASRTQWSDMAIRVKILSRSPPVNPENPRFSRQLPTGWAEANGLEFIFDPDARNYDWLVVYDDLPRFIGMTEEPLACPPENTLLITSEPSGVKVYGRSFVRQFGHVLTSQEPIALRHPGRIWSQAGLTWYYGMDENRHDYLPVDEIARRFPEKSETIATVCSSKRQSHTLHRLRYDFTEYAAKHLPELQVFGHGRRHMDDKAEAIDRFRYHLAIENHVAPHHITEKLSDPFLGLSLPFYFGAPNVLDYFPAQSLIPVDIRKPAEAVEIMRAAIASNEYEKRLPAIIEARRRVIEDYNMFALIARIVRSDTPARYVPAVTAIRGQHAARKAAPVSGIADFAFRTGLQFKNRIANLRSPDWSSPKAG</sequence>
<dbReference type="InterPro" id="IPR055270">
    <property type="entry name" value="Glyco_tran_10_C"/>
</dbReference>
<organism evidence="2 3">
    <name type="scientific">Martelella mediterranea DSM 17316</name>
    <dbReference type="NCBI Taxonomy" id="1122214"/>
    <lineage>
        <taxon>Bacteria</taxon>
        <taxon>Pseudomonadati</taxon>
        <taxon>Pseudomonadota</taxon>
        <taxon>Alphaproteobacteria</taxon>
        <taxon>Hyphomicrobiales</taxon>
        <taxon>Aurantimonadaceae</taxon>
        <taxon>Martelella</taxon>
    </lineage>
</organism>
<dbReference type="STRING" id="1122214.Mame_02385"/>
<evidence type="ECO:0000259" key="1">
    <source>
        <dbReference type="Pfam" id="PF00852"/>
    </source>
</evidence>
<dbReference type="KEGG" id="mmed:Mame_02385"/>
<proteinExistence type="predicted"/>
<accession>A0A1U9Z222</accession>
<name>A0A1U9Z222_9HYPH</name>
<dbReference type="Pfam" id="PF00852">
    <property type="entry name" value="Glyco_transf_10"/>
    <property type="match status" value="1"/>
</dbReference>